<evidence type="ECO:0000259" key="3">
    <source>
        <dbReference type="PROSITE" id="PS50048"/>
    </source>
</evidence>
<evidence type="ECO:0000256" key="2">
    <source>
        <dbReference type="SAM" id="MobiDB-lite"/>
    </source>
</evidence>
<dbReference type="CDD" id="cd00067">
    <property type="entry name" value="GAL4"/>
    <property type="match status" value="1"/>
</dbReference>
<sequence length="502" mass="56081">MVGVAGKSKACINCKRRRVKCGLERPGCLRCEKARTKCLGYGQQRLFVNMVADPSVSKSSPSRLQDHGNGTNDSESDSFGTLTHLIALANSPAMSPRSFRQQAFRLIKKLYLPQPQVVGGSLTGNVIPNTWFGAVCDLDGPCVVLDHALIAFCAIQMHVTNTENVSRDQGIEHYNSTLAQLSAALSHGEDIQIDYILASLVVLSTCEIFCFPTDDGLRVHIQGISDIMRFQHGSTDVSPTTWTKLWSRLRVISVLSHLTGGPPSSVTVAQWVSVRRTQNANLDPIDQLMDIVDDLPRILDLIRDAFRKRSFAESDFTSTITALWHILRDIYSWQAILYTNTAIPAYTVKPSGVHNISDEAYDSKLFPLSLDFSSFSSAILLISSWAMQLQILIHIQRISEVCEEATVVPTQFQYLHGSFGNFRREGTKLAHLLCQSIEYSHRIEVGTFGFQILVYPGWVVRQFYEFAGMERELRWCQYVNDMSGTGIRAGMQLMKFRGTIGI</sequence>
<feature type="region of interest" description="Disordered" evidence="2">
    <location>
        <begin position="56"/>
        <end position="76"/>
    </location>
</feature>
<dbReference type="EMBL" id="KZ805320">
    <property type="protein sequence ID" value="PVI04587.1"/>
    <property type="molecule type" value="Genomic_DNA"/>
</dbReference>
<dbReference type="OrthoDB" id="5126878at2759"/>
<accession>A0A2V1E226</accession>
<dbReference type="PROSITE" id="PS00463">
    <property type="entry name" value="ZN2_CY6_FUNGAL_1"/>
    <property type="match status" value="1"/>
</dbReference>
<dbReference type="SUPFAM" id="SSF57701">
    <property type="entry name" value="Zn2/Cys6 DNA-binding domain"/>
    <property type="match status" value="1"/>
</dbReference>
<dbReference type="AlphaFoldDB" id="A0A2V1E226"/>
<dbReference type="InterPro" id="IPR001138">
    <property type="entry name" value="Zn2Cys6_DnaBD"/>
</dbReference>
<feature type="domain" description="Zn(2)-C6 fungal-type" evidence="3">
    <location>
        <begin position="10"/>
        <end position="38"/>
    </location>
</feature>
<protein>
    <recommendedName>
        <fullName evidence="3">Zn(2)-C6 fungal-type domain-containing protein</fullName>
    </recommendedName>
</protein>
<dbReference type="InterPro" id="IPR036864">
    <property type="entry name" value="Zn2-C6_fun-type_DNA-bd_sf"/>
</dbReference>
<dbReference type="Proteomes" id="UP000244855">
    <property type="component" value="Unassembled WGS sequence"/>
</dbReference>
<name>A0A2V1E226_9PLEO</name>
<dbReference type="Pfam" id="PF11951">
    <property type="entry name" value="Fungal_trans_2"/>
    <property type="match status" value="1"/>
</dbReference>
<dbReference type="STRING" id="97972.A0A2V1E226"/>
<reference evidence="4 5" key="1">
    <citation type="journal article" date="2018" name="Sci. Rep.">
        <title>Comparative genomics provides insights into the lifestyle and reveals functional heterogeneity of dark septate endophytic fungi.</title>
        <authorList>
            <person name="Knapp D.G."/>
            <person name="Nemeth J.B."/>
            <person name="Barry K."/>
            <person name="Hainaut M."/>
            <person name="Henrissat B."/>
            <person name="Johnson J."/>
            <person name="Kuo A."/>
            <person name="Lim J.H.P."/>
            <person name="Lipzen A."/>
            <person name="Nolan M."/>
            <person name="Ohm R.A."/>
            <person name="Tamas L."/>
            <person name="Grigoriev I.V."/>
            <person name="Spatafora J.W."/>
            <person name="Nagy L.G."/>
            <person name="Kovacs G.M."/>
        </authorList>
    </citation>
    <scope>NUCLEOTIDE SEQUENCE [LARGE SCALE GENOMIC DNA]</scope>
    <source>
        <strain evidence="4 5">DSE2036</strain>
    </source>
</reference>
<dbReference type="InterPro" id="IPR021858">
    <property type="entry name" value="Fun_TF"/>
</dbReference>
<gene>
    <name evidence="4" type="ORF">DM02DRAFT_585902</name>
</gene>
<organism evidence="4 5">
    <name type="scientific">Periconia macrospinosa</name>
    <dbReference type="NCBI Taxonomy" id="97972"/>
    <lineage>
        <taxon>Eukaryota</taxon>
        <taxon>Fungi</taxon>
        <taxon>Dikarya</taxon>
        <taxon>Ascomycota</taxon>
        <taxon>Pezizomycotina</taxon>
        <taxon>Dothideomycetes</taxon>
        <taxon>Pleosporomycetidae</taxon>
        <taxon>Pleosporales</taxon>
        <taxon>Massarineae</taxon>
        <taxon>Periconiaceae</taxon>
        <taxon>Periconia</taxon>
    </lineage>
</organism>
<dbReference type="Gene3D" id="4.10.240.10">
    <property type="entry name" value="Zn(2)-C6 fungal-type DNA-binding domain"/>
    <property type="match status" value="1"/>
</dbReference>
<evidence type="ECO:0000313" key="4">
    <source>
        <dbReference type="EMBL" id="PVI04587.1"/>
    </source>
</evidence>
<dbReference type="GO" id="GO:0000981">
    <property type="term" value="F:DNA-binding transcription factor activity, RNA polymerase II-specific"/>
    <property type="evidence" value="ECO:0007669"/>
    <property type="project" value="InterPro"/>
</dbReference>
<keyword evidence="5" id="KW-1185">Reference proteome</keyword>
<keyword evidence="1" id="KW-0539">Nucleus</keyword>
<dbReference type="SMART" id="SM00066">
    <property type="entry name" value="GAL4"/>
    <property type="match status" value="1"/>
</dbReference>
<dbReference type="PANTHER" id="PTHR38111">
    <property type="entry name" value="ZN(2)-C6 FUNGAL-TYPE DOMAIN-CONTAINING PROTEIN-RELATED"/>
    <property type="match status" value="1"/>
</dbReference>
<evidence type="ECO:0000313" key="5">
    <source>
        <dbReference type="Proteomes" id="UP000244855"/>
    </source>
</evidence>
<dbReference type="PROSITE" id="PS50048">
    <property type="entry name" value="ZN2_CY6_FUNGAL_2"/>
    <property type="match status" value="1"/>
</dbReference>
<proteinExistence type="predicted"/>
<dbReference type="InterPro" id="IPR053178">
    <property type="entry name" value="Osmoadaptation_assoc"/>
</dbReference>
<dbReference type="GO" id="GO:0008270">
    <property type="term" value="F:zinc ion binding"/>
    <property type="evidence" value="ECO:0007669"/>
    <property type="project" value="InterPro"/>
</dbReference>
<dbReference type="Pfam" id="PF00172">
    <property type="entry name" value="Zn_clus"/>
    <property type="match status" value="1"/>
</dbReference>
<evidence type="ECO:0000256" key="1">
    <source>
        <dbReference type="ARBA" id="ARBA00023242"/>
    </source>
</evidence>